<evidence type="ECO:0000313" key="3">
    <source>
        <dbReference type="EMBL" id="CAE7941543.1"/>
    </source>
</evidence>
<feature type="region of interest" description="Disordered" evidence="1">
    <location>
        <begin position="209"/>
        <end position="270"/>
    </location>
</feature>
<organism evidence="3 4">
    <name type="scientific">Symbiodinium necroappetens</name>
    <dbReference type="NCBI Taxonomy" id="1628268"/>
    <lineage>
        <taxon>Eukaryota</taxon>
        <taxon>Sar</taxon>
        <taxon>Alveolata</taxon>
        <taxon>Dinophyceae</taxon>
        <taxon>Suessiales</taxon>
        <taxon>Symbiodiniaceae</taxon>
        <taxon>Symbiodinium</taxon>
    </lineage>
</organism>
<dbReference type="Pfam" id="PF10469">
    <property type="entry name" value="AKAP7_NLS"/>
    <property type="match status" value="1"/>
</dbReference>
<proteinExistence type="predicted"/>
<dbReference type="InterPro" id="IPR019510">
    <property type="entry name" value="AKAP7-like_phosphoesterase"/>
</dbReference>
<dbReference type="PANTHER" id="PTHR15934:SF2">
    <property type="entry name" value="A-KINASE ANCHOR PROTEIN 7-LIKE PHOSPHOESTERASE DOMAIN-CONTAINING PROTEIN"/>
    <property type="match status" value="1"/>
</dbReference>
<evidence type="ECO:0000313" key="4">
    <source>
        <dbReference type="Proteomes" id="UP000601435"/>
    </source>
</evidence>
<name>A0A813CAT1_9DINO</name>
<dbReference type="AlphaFoldDB" id="A0A813CAT1"/>
<evidence type="ECO:0000256" key="1">
    <source>
        <dbReference type="SAM" id="MobiDB-lite"/>
    </source>
</evidence>
<feature type="compositionally biased region" description="Basic and acidic residues" evidence="1">
    <location>
        <begin position="228"/>
        <end position="249"/>
    </location>
</feature>
<protein>
    <recommendedName>
        <fullName evidence="2">A-kinase anchor protein 7-like phosphoesterase domain-containing protein</fullName>
    </recommendedName>
</protein>
<dbReference type="OrthoDB" id="447670at2759"/>
<feature type="domain" description="A-kinase anchor protein 7-like phosphoesterase" evidence="2">
    <location>
        <begin position="76"/>
        <end position="200"/>
    </location>
</feature>
<gene>
    <name evidence="3" type="ORF">SNEC2469_LOCUS34318</name>
</gene>
<dbReference type="Proteomes" id="UP000601435">
    <property type="component" value="Unassembled WGS sequence"/>
</dbReference>
<dbReference type="PANTHER" id="PTHR15934">
    <property type="entry name" value="RNA 2',3'-CYCLIC PHOSPHODIESTERASE"/>
    <property type="match status" value="1"/>
</dbReference>
<evidence type="ECO:0000259" key="2">
    <source>
        <dbReference type="Pfam" id="PF10469"/>
    </source>
</evidence>
<comment type="caution">
    <text evidence="3">The sequence shown here is derived from an EMBL/GenBank/DDBJ whole genome shotgun (WGS) entry which is preliminary data.</text>
</comment>
<dbReference type="InterPro" id="IPR009097">
    <property type="entry name" value="Cyclic_Pdiesterase"/>
</dbReference>
<accession>A0A813CAT1</accession>
<keyword evidence="4" id="KW-1185">Reference proteome</keyword>
<dbReference type="Gene3D" id="3.90.1140.10">
    <property type="entry name" value="Cyclic phosphodiesterase"/>
    <property type="match status" value="1"/>
</dbReference>
<dbReference type="GO" id="GO:0034237">
    <property type="term" value="F:protein kinase A regulatory subunit binding"/>
    <property type="evidence" value="ECO:0007669"/>
    <property type="project" value="TreeGrafter"/>
</dbReference>
<dbReference type="SUPFAM" id="SSF55144">
    <property type="entry name" value="LigT-like"/>
    <property type="match status" value="1"/>
</dbReference>
<dbReference type="GO" id="GO:0005829">
    <property type="term" value="C:cytosol"/>
    <property type="evidence" value="ECO:0007669"/>
    <property type="project" value="TreeGrafter"/>
</dbReference>
<sequence length="270" mass="29570">MAEQLAERSHTSKCTSAFALTEQLRAIARDLRDACNLPNEEKQAALHKSAAQLDDAADAVGNMVKQLEFRSGGSLPTHFVGVRMPVHVRRRLGHLQSEILKREARLQKSAVSMEKSHVTLLVAKLAFDDISKAAEALQRGAEAWRSERLGSVQIRAEGLGHFPQNGVLYTRLLPRDVFDSLRKHLMQAFAERGLTLVDEMPDEAIANAEASAKSGDGPSADAAEVAEAMEKEEEKEKEARAEDSVESEHQAPAPKSKKSGPRALETGRFT</sequence>
<dbReference type="EMBL" id="CAJNJA010094230">
    <property type="protein sequence ID" value="CAE7941543.1"/>
    <property type="molecule type" value="Genomic_DNA"/>
</dbReference>
<dbReference type="InterPro" id="IPR052641">
    <property type="entry name" value="AKAP7_isoform_gamma"/>
</dbReference>
<reference evidence="3" key="1">
    <citation type="submission" date="2021-02" db="EMBL/GenBank/DDBJ databases">
        <authorList>
            <person name="Dougan E. K."/>
            <person name="Rhodes N."/>
            <person name="Thang M."/>
            <person name="Chan C."/>
        </authorList>
    </citation>
    <scope>NUCLEOTIDE SEQUENCE</scope>
</reference>
<dbReference type="GO" id="GO:0010738">
    <property type="term" value="P:regulation of protein kinase A signaling"/>
    <property type="evidence" value="ECO:0007669"/>
    <property type="project" value="TreeGrafter"/>
</dbReference>